<dbReference type="NCBIfam" id="TIGR00526">
    <property type="entry name" value="folB_dom"/>
    <property type="match status" value="1"/>
</dbReference>
<dbReference type="Proteomes" id="UP000444721">
    <property type="component" value="Unassembled WGS sequence"/>
</dbReference>
<evidence type="ECO:0000313" key="9">
    <source>
        <dbReference type="EMBL" id="KAF0972188.1"/>
    </source>
</evidence>
<sequence>MQQQSLFQGPFHAHSNASSSKTNIAIIGVCEHRINCIIGVNPNERIEPQDILIDIEVEFDISKAALSDSVNDTLSYVDLRNLSTELATTRQYQLLETFCVEFVNRVEKDFGPKGALSCFIQIKKPQVMQTTKYPYVSLRRSFI</sequence>
<evidence type="ECO:0000256" key="3">
    <source>
        <dbReference type="ARBA" id="ARBA00005708"/>
    </source>
</evidence>
<name>A0A6A5BE11_NAEFO</name>
<dbReference type="PANTHER" id="PTHR42844">
    <property type="entry name" value="DIHYDRONEOPTERIN ALDOLASE 1-RELATED"/>
    <property type="match status" value="1"/>
</dbReference>
<dbReference type="InterPro" id="IPR043133">
    <property type="entry name" value="GTP-CH-I_C/QueF"/>
</dbReference>
<dbReference type="GO" id="GO:0005737">
    <property type="term" value="C:cytoplasm"/>
    <property type="evidence" value="ECO:0007669"/>
    <property type="project" value="TreeGrafter"/>
</dbReference>
<dbReference type="GeneID" id="68116712"/>
<feature type="domain" description="Dihydroneopterin aldolase/epimerase" evidence="8">
    <location>
        <begin position="27"/>
        <end position="140"/>
    </location>
</feature>
<dbReference type="PANTHER" id="PTHR42844:SF1">
    <property type="entry name" value="DIHYDRONEOPTERIN ALDOLASE 1-RELATED"/>
    <property type="match status" value="1"/>
</dbReference>
<organism evidence="9 10">
    <name type="scientific">Naegleria fowleri</name>
    <name type="common">Brain eating amoeba</name>
    <dbReference type="NCBI Taxonomy" id="5763"/>
    <lineage>
        <taxon>Eukaryota</taxon>
        <taxon>Discoba</taxon>
        <taxon>Heterolobosea</taxon>
        <taxon>Tetramitia</taxon>
        <taxon>Eutetramitia</taxon>
        <taxon>Vahlkampfiidae</taxon>
        <taxon>Naegleria</taxon>
    </lineage>
</organism>
<comment type="caution">
    <text evidence="9">The sequence shown here is derived from an EMBL/GenBank/DDBJ whole genome shotgun (WGS) entry which is preliminary data.</text>
</comment>
<dbReference type="VEuPathDB" id="AmoebaDB:NF0056920"/>
<evidence type="ECO:0000256" key="5">
    <source>
        <dbReference type="ARBA" id="ARBA00022909"/>
    </source>
</evidence>
<dbReference type="Pfam" id="PF02152">
    <property type="entry name" value="FolB"/>
    <property type="match status" value="1"/>
</dbReference>
<dbReference type="AlphaFoldDB" id="A0A6A5BE11"/>
<dbReference type="OrthoDB" id="1863886at2759"/>
<evidence type="ECO:0000256" key="6">
    <source>
        <dbReference type="ARBA" id="ARBA00023239"/>
    </source>
</evidence>
<proteinExistence type="inferred from homology"/>
<comment type="similarity">
    <text evidence="3">Belongs to the DHNA family.</text>
</comment>
<dbReference type="RefSeq" id="XP_044556903.1">
    <property type="nucleotide sequence ID" value="XM_044713460.1"/>
</dbReference>
<reference evidence="9 10" key="1">
    <citation type="journal article" date="2019" name="Sci. Rep.">
        <title>Nanopore sequencing improves the draft genome of the human pathogenic amoeba Naegleria fowleri.</title>
        <authorList>
            <person name="Liechti N."/>
            <person name="Schurch N."/>
            <person name="Bruggmann R."/>
            <person name="Wittwer M."/>
        </authorList>
    </citation>
    <scope>NUCLEOTIDE SEQUENCE [LARGE SCALE GENOMIC DNA]</scope>
    <source>
        <strain evidence="9 10">ATCC 30894</strain>
    </source>
</reference>
<keyword evidence="6" id="KW-0456">Lyase</keyword>
<keyword evidence="5" id="KW-0289">Folate biosynthesis</keyword>
<dbReference type="Gene3D" id="3.30.1130.10">
    <property type="match status" value="1"/>
</dbReference>
<dbReference type="EMBL" id="VFQX01000070">
    <property type="protein sequence ID" value="KAF0972188.1"/>
    <property type="molecule type" value="Genomic_DNA"/>
</dbReference>
<dbReference type="OMA" id="ETFCVEF"/>
<keyword evidence="10" id="KW-1185">Reference proteome</keyword>
<dbReference type="VEuPathDB" id="AmoebaDB:FDP41_009496"/>
<evidence type="ECO:0000256" key="2">
    <source>
        <dbReference type="ARBA" id="ARBA00005013"/>
    </source>
</evidence>
<dbReference type="InterPro" id="IPR006157">
    <property type="entry name" value="FolB_dom"/>
</dbReference>
<accession>A0A6A5BE11</accession>
<dbReference type="EC" id="4.1.2.25" evidence="4"/>
<dbReference type="SUPFAM" id="SSF55620">
    <property type="entry name" value="Tetrahydrobiopterin biosynthesis enzymes-like"/>
    <property type="match status" value="1"/>
</dbReference>
<comment type="pathway">
    <text evidence="2">Cofactor biosynthesis; tetrahydrofolate biosynthesis; 2-amino-4-hydroxy-6-hydroxymethyl-7,8-dihydropteridine diphosphate from 7,8-dihydroneopterin triphosphate: step 3/4.</text>
</comment>
<protein>
    <recommendedName>
        <fullName evidence="4">dihydroneopterin aldolase</fullName>
        <ecNumber evidence="4">4.1.2.25</ecNumber>
    </recommendedName>
    <alternativeName>
        <fullName evidence="7">7,8-dihydroneopterin aldolase</fullName>
    </alternativeName>
</protein>
<evidence type="ECO:0000313" key="10">
    <source>
        <dbReference type="Proteomes" id="UP000444721"/>
    </source>
</evidence>
<dbReference type="InterPro" id="IPR006156">
    <property type="entry name" value="Dihydroneopterin_aldolase"/>
</dbReference>
<evidence type="ECO:0000256" key="4">
    <source>
        <dbReference type="ARBA" id="ARBA00013043"/>
    </source>
</evidence>
<dbReference type="GO" id="GO:0046656">
    <property type="term" value="P:folic acid biosynthetic process"/>
    <property type="evidence" value="ECO:0007669"/>
    <property type="project" value="UniProtKB-KW"/>
</dbReference>
<evidence type="ECO:0000259" key="8">
    <source>
        <dbReference type="SMART" id="SM00905"/>
    </source>
</evidence>
<dbReference type="GO" id="GO:0004150">
    <property type="term" value="F:dihydroneopterin aldolase activity"/>
    <property type="evidence" value="ECO:0007669"/>
    <property type="project" value="UniProtKB-EC"/>
</dbReference>
<comment type="catalytic activity">
    <reaction evidence="1">
        <text>7,8-dihydroneopterin = 6-hydroxymethyl-7,8-dihydropterin + glycolaldehyde</text>
        <dbReference type="Rhea" id="RHEA:10540"/>
        <dbReference type="ChEBI" id="CHEBI:17001"/>
        <dbReference type="ChEBI" id="CHEBI:17071"/>
        <dbReference type="ChEBI" id="CHEBI:44841"/>
        <dbReference type="EC" id="4.1.2.25"/>
    </reaction>
</comment>
<evidence type="ECO:0000256" key="1">
    <source>
        <dbReference type="ARBA" id="ARBA00001353"/>
    </source>
</evidence>
<gene>
    <name evidence="9" type="ORF">FDP41_009496</name>
</gene>
<dbReference type="SMART" id="SM00905">
    <property type="entry name" value="FolB"/>
    <property type="match status" value="1"/>
</dbReference>
<evidence type="ECO:0000256" key="7">
    <source>
        <dbReference type="ARBA" id="ARBA00032903"/>
    </source>
</evidence>